<sequence length="237" mass="27822">MNGKPFQDSREYTIHVRGFTVAYGEATTAQFQTKDGQYSQNVLDDLMYDMWMNMNEYKKTEWNFTLNFAEFGRPWSYRIEKITLHSPLKLQQFVREANRMTDAEFVTLFNKIKSTCEHLDQTTNDASTFETRQKNRYASILPCKCSLRTIFNNGAYINASYMYELPKCPIDTIFDDKVGFTPVYSLPEADRPLVRHIATQGPIGDRPNKQNTIHDFWYMVWDTSATLIVMLTKYLHF</sequence>
<evidence type="ECO:0000259" key="1">
    <source>
        <dbReference type="PROSITE" id="PS50055"/>
    </source>
</evidence>
<reference evidence="2 3" key="1">
    <citation type="submission" date="2024-11" db="EMBL/GenBank/DDBJ databases">
        <title>Adaptive evolution of stress response genes in parasites aligns with host niche diversity.</title>
        <authorList>
            <person name="Hahn C."/>
            <person name="Resl P."/>
        </authorList>
    </citation>
    <scope>NUCLEOTIDE SEQUENCE [LARGE SCALE GENOMIC DNA]</scope>
    <source>
        <strain evidence="2">EGGRZ-B1_66</strain>
        <tissue evidence="2">Body</tissue>
    </source>
</reference>
<protein>
    <recommendedName>
        <fullName evidence="1">Tyrosine-protein phosphatase domain-containing protein</fullName>
    </recommendedName>
</protein>
<evidence type="ECO:0000313" key="3">
    <source>
        <dbReference type="Proteomes" id="UP001626550"/>
    </source>
</evidence>
<dbReference type="EMBL" id="JBJKFK010006528">
    <property type="protein sequence ID" value="KAL3307772.1"/>
    <property type="molecule type" value="Genomic_DNA"/>
</dbReference>
<keyword evidence="3" id="KW-1185">Reference proteome</keyword>
<dbReference type="InterPro" id="IPR000242">
    <property type="entry name" value="PTP_cat"/>
</dbReference>
<dbReference type="PANTHER" id="PTHR19134:SF449">
    <property type="entry name" value="TYROSINE-PROTEIN PHOSPHATASE 1"/>
    <property type="match status" value="1"/>
</dbReference>
<dbReference type="InterPro" id="IPR029021">
    <property type="entry name" value="Prot-tyrosine_phosphatase-like"/>
</dbReference>
<gene>
    <name evidence="2" type="ORF">Ciccas_013708</name>
</gene>
<dbReference type="AlphaFoldDB" id="A0ABD2PJW3"/>
<dbReference type="Gene3D" id="3.90.190.10">
    <property type="entry name" value="Protein tyrosine phosphatase superfamily"/>
    <property type="match status" value="1"/>
</dbReference>
<dbReference type="PROSITE" id="PS50055">
    <property type="entry name" value="TYR_PHOSPHATASE_PTP"/>
    <property type="match status" value="1"/>
</dbReference>
<name>A0ABD2PJW3_9PLAT</name>
<dbReference type="PANTHER" id="PTHR19134">
    <property type="entry name" value="RECEPTOR-TYPE TYROSINE-PROTEIN PHOSPHATASE"/>
    <property type="match status" value="1"/>
</dbReference>
<accession>A0ABD2PJW3</accession>
<dbReference type="SUPFAM" id="SSF52799">
    <property type="entry name" value="(Phosphotyrosine protein) phosphatases II"/>
    <property type="match status" value="1"/>
</dbReference>
<dbReference type="Proteomes" id="UP001626550">
    <property type="component" value="Unassembled WGS sequence"/>
</dbReference>
<organism evidence="2 3">
    <name type="scientific">Cichlidogyrus casuarinus</name>
    <dbReference type="NCBI Taxonomy" id="1844966"/>
    <lineage>
        <taxon>Eukaryota</taxon>
        <taxon>Metazoa</taxon>
        <taxon>Spiralia</taxon>
        <taxon>Lophotrochozoa</taxon>
        <taxon>Platyhelminthes</taxon>
        <taxon>Monogenea</taxon>
        <taxon>Monopisthocotylea</taxon>
        <taxon>Dactylogyridea</taxon>
        <taxon>Ancyrocephalidae</taxon>
        <taxon>Cichlidogyrus</taxon>
    </lineage>
</organism>
<dbReference type="InterPro" id="IPR050348">
    <property type="entry name" value="Protein-Tyr_Phosphatase"/>
</dbReference>
<proteinExistence type="predicted"/>
<dbReference type="Pfam" id="PF00102">
    <property type="entry name" value="Y_phosphatase"/>
    <property type="match status" value="1"/>
</dbReference>
<evidence type="ECO:0000313" key="2">
    <source>
        <dbReference type="EMBL" id="KAL3307772.1"/>
    </source>
</evidence>
<feature type="domain" description="Tyrosine-protein phosphatase" evidence="1">
    <location>
        <begin position="105"/>
        <end position="237"/>
    </location>
</feature>
<comment type="caution">
    <text evidence="2">The sequence shown here is derived from an EMBL/GenBank/DDBJ whole genome shotgun (WGS) entry which is preliminary data.</text>
</comment>